<dbReference type="SUPFAM" id="SSF52047">
    <property type="entry name" value="RNI-like"/>
    <property type="match status" value="1"/>
</dbReference>
<gene>
    <name evidence="1" type="ORF">FPRO_15545</name>
</gene>
<dbReference type="VEuPathDB" id="FungiDB:FPRO_15545"/>
<dbReference type="GeneID" id="42060401"/>
<name>A0A1L7VXX0_FUSPR</name>
<keyword evidence="2" id="KW-1185">Reference proteome</keyword>
<dbReference type="InterPro" id="IPR032675">
    <property type="entry name" value="LRR_dom_sf"/>
</dbReference>
<comment type="caution">
    <text evidence="1">The sequence shown here is derived from an EMBL/GenBank/DDBJ whole genome shotgun (WGS) entry which is preliminary data.</text>
</comment>
<dbReference type="EMBL" id="FJOF01000009">
    <property type="protein sequence ID" value="CZR45280.1"/>
    <property type="molecule type" value="Genomic_DNA"/>
</dbReference>
<evidence type="ECO:0000313" key="1">
    <source>
        <dbReference type="EMBL" id="CZR45280.1"/>
    </source>
</evidence>
<accession>A0A1L7VXX0</accession>
<reference evidence="2" key="1">
    <citation type="journal article" date="2016" name="Genome Biol. Evol.">
        <title>Comparative 'omics' of the Fusarium fujikuroi species complex highlights differences in genetic potential and metabolite synthesis.</title>
        <authorList>
            <person name="Niehaus E.-M."/>
            <person name="Muensterkoetter M."/>
            <person name="Proctor R.H."/>
            <person name="Brown D.W."/>
            <person name="Sharon A."/>
            <person name="Idan Y."/>
            <person name="Oren-Young L."/>
            <person name="Sieber C.M."/>
            <person name="Novak O."/>
            <person name="Pencik A."/>
            <person name="Tarkowska D."/>
            <person name="Hromadova K."/>
            <person name="Freeman S."/>
            <person name="Maymon M."/>
            <person name="Elazar M."/>
            <person name="Youssef S.A."/>
            <person name="El-Shabrawy E.S.M."/>
            <person name="Shalaby A.B.A."/>
            <person name="Houterman P."/>
            <person name="Brock N.L."/>
            <person name="Burkhardt I."/>
            <person name="Tsavkelova E.A."/>
            <person name="Dickschat J.S."/>
            <person name="Galuszka P."/>
            <person name="Gueldener U."/>
            <person name="Tudzynski B."/>
        </authorList>
    </citation>
    <scope>NUCLEOTIDE SEQUENCE [LARGE SCALE GENOMIC DNA]</scope>
    <source>
        <strain evidence="2">ET1</strain>
    </source>
</reference>
<dbReference type="AlphaFoldDB" id="A0A1L7VXX0"/>
<dbReference type="Gene3D" id="3.80.10.10">
    <property type="entry name" value="Ribonuclease Inhibitor"/>
    <property type="match status" value="1"/>
</dbReference>
<protein>
    <submittedName>
        <fullName evidence="1">Uncharacterized protein</fullName>
    </submittedName>
</protein>
<proteinExistence type="predicted"/>
<dbReference type="RefSeq" id="XP_031085814.1">
    <property type="nucleotide sequence ID" value="XM_031220123.1"/>
</dbReference>
<organism evidence="1 2">
    <name type="scientific">Fusarium proliferatum (strain ET1)</name>
    <name type="common">Orchid endophyte fungus</name>
    <dbReference type="NCBI Taxonomy" id="1227346"/>
    <lineage>
        <taxon>Eukaryota</taxon>
        <taxon>Fungi</taxon>
        <taxon>Dikarya</taxon>
        <taxon>Ascomycota</taxon>
        <taxon>Pezizomycotina</taxon>
        <taxon>Sordariomycetes</taxon>
        <taxon>Hypocreomycetidae</taxon>
        <taxon>Hypocreales</taxon>
        <taxon>Nectriaceae</taxon>
        <taxon>Fusarium</taxon>
        <taxon>Fusarium fujikuroi species complex</taxon>
    </lineage>
</organism>
<dbReference type="Proteomes" id="UP000183971">
    <property type="component" value="Unassembled WGS sequence"/>
</dbReference>
<sequence length="552" mass="64040">MPISMLLHRVNTQKTPIAKSLTTLTNTLCTISEQRCYDHDAQRRALAGIDMCRKFRFAELALRERATKRRESNCLTGSQTGMVSRLPTEIYTMIINCLVNDRDGKSPGEMEVRAHTLTSLASTCRTIQILCERYLYTNLRSQRLSTDIGSQWLLYFALSVEPRRAHTIRSLRCESWSPYFQYEAWLEILRLCTNLTHLELVWQYSTPKNFSERLGNLVAACPNVTEFTYGGLWYINDGFWPGTLEQVARFSQQYAKFAKQLCHLEICGSIDCIRKILMYDYPNLRSFTINVDNYPRECNFFEVLSSHIPSLERLELYWFEEANLRDLNMGFKVWGKTLRSLAINPPITRYTDGLLAHLLPHLTKLENLYLGSQPGFQLSDLHAIAQPGAPRLKSFQWRVNDTIFWDFFANSETVNQAIIDIFLAHSETLNSFIIDEELGFWDFGTDLFEHLHKAKNLENLRVPLHYTPTEDEIEGLLTACPKFRQSETGLIVVREFLTACTLTTMEYKEDDLEAVESSWNSEKIIFQYTCANLCLILQVYSYKYLTTCSYYI</sequence>
<evidence type="ECO:0000313" key="2">
    <source>
        <dbReference type="Proteomes" id="UP000183971"/>
    </source>
</evidence>